<feature type="chain" id="PRO_5026785288" description="Outer membrane beta-barrel protein" evidence="1">
    <location>
        <begin position="25"/>
        <end position="263"/>
    </location>
</feature>
<evidence type="ECO:0008006" key="4">
    <source>
        <dbReference type="Google" id="ProtNLM"/>
    </source>
</evidence>
<evidence type="ECO:0000256" key="1">
    <source>
        <dbReference type="SAM" id="SignalP"/>
    </source>
</evidence>
<gene>
    <name evidence="2" type="ORF">GK108_21460</name>
</gene>
<accession>A0A6L9LA62</accession>
<sequence length="263" mass="28660">MHTIYKWMAITLIGWLLCTATAWAQNNDSEDETYRVITTYGITSNTNSGVLGGLSFRQAKLLSGDFFGLPQYRYLSFEIVNVKHPKEIQTASNFASSRFIYGKENYLFALRGQYGREIRLFDRSADEGIAVSGIFAAGPTLGIIKPYYVKISEGSGNQTRSVPFSSLNQGAGGLQGAPIGSGGFFQGLGESKLTVGLNVKAALSFELSTFRNNTTGIEVGFLTEIFPNKIIIIPNPGPTGSREDGNRSFFTSGYVTLFFGSKK</sequence>
<keyword evidence="3" id="KW-1185">Reference proteome</keyword>
<dbReference type="RefSeq" id="WP_163952928.1">
    <property type="nucleotide sequence ID" value="NZ_JAAFZH010000011.1"/>
</dbReference>
<proteinExistence type="predicted"/>
<keyword evidence="1" id="KW-0732">Signal</keyword>
<evidence type="ECO:0000313" key="2">
    <source>
        <dbReference type="EMBL" id="NDU97465.1"/>
    </source>
</evidence>
<dbReference type="EMBL" id="JAAFZH010000011">
    <property type="protein sequence ID" value="NDU97465.1"/>
    <property type="molecule type" value="Genomic_DNA"/>
</dbReference>
<name>A0A6L9LA62_9BACT</name>
<dbReference type="AlphaFoldDB" id="A0A6L9LA62"/>
<dbReference type="Proteomes" id="UP000474175">
    <property type="component" value="Unassembled WGS sequence"/>
</dbReference>
<protein>
    <recommendedName>
        <fullName evidence="4">Outer membrane beta-barrel protein</fullName>
    </recommendedName>
</protein>
<comment type="caution">
    <text evidence="2">The sequence shown here is derived from an EMBL/GenBank/DDBJ whole genome shotgun (WGS) entry which is preliminary data.</text>
</comment>
<feature type="signal peptide" evidence="1">
    <location>
        <begin position="1"/>
        <end position="24"/>
    </location>
</feature>
<evidence type="ECO:0000313" key="3">
    <source>
        <dbReference type="Proteomes" id="UP000474175"/>
    </source>
</evidence>
<reference evidence="2 3" key="1">
    <citation type="submission" date="2020-02" db="EMBL/GenBank/DDBJ databases">
        <title>Draft genome sequence of two Spirosoma agri KCTC 52727 and Spirosoma terrae KCTC 52035.</title>
        <authorList>
            <person name="Rojas J."/>
            <person name="Ambika Manirajan B."/>
            <person name="Suarez C."/>
            <person name="Ratering S."/>
            <person name="Schnell S."/>
        </authorList>
    </citation>
    <scope>NUCLEOTIDE SEQUENCE [LARGE SCALE GENOMIC DNA]</scope>
    <source>
        <strain evidence="2 3">KCTC 52035</strain>
    </source>
</reference>
<organism evidence="2 3">
    <name type="scientific">Spirosoma terrae</name>
    <dbReference type="NCBI Taxonomy" id="1968276"/>
    <lineage>
        <taxon>Bacteria</taxon>
        <taxon>Pseudomonadati</taxon>
        <taxon>Bacteroidota</taxon>
        <taxon>Cytophagia</taxon>
        <taxon>Cytophagales</taxon>
        <taxon>Cytophagaceae</taxon>
        <taxon>Spirosoma</taxon>
    </lineage>
</organism>